<reference evidence="2 3" key="1">
    <citation type="journal article" date="2012" name="J. Bacteriol.">
        <title>Draft Genome Sequence of the Extremely Halophilic Archaeon Halogranum salarium B-1T.</title>
        <authorList>
            <person name="Kim K.K."/>
            <person name="Lee K.C."/>
            <person name="Lee J.S."/>
        </authorList>
    </citation>
    <scope>NUCLEOTIDE SEQUENCE [LARGE SCALE GENOMIC DNA]</scope>
    <source>
        <strain evidence="2 3">B-1</strain>
    </source>
</reference>
<evidence type="ECO:0000313" key="2">
    <source>
        <dbReference type="EMBL" id="EJN59018.1"/>
    </source>
</evidence>
<dbReference type="AlphaFoldDB" id="J3A112"/>
<dbReference type="Proteomes" id="UP000007813">
    <property type="component" value="Unassembled WGS sequence"/>
</dbReference>
<feature type="transmembrane region" description="Helical" evidence="1">
    <location>
        <begin position="6"/>
        <end position="30"/>
    </location>
</feature>
<comment type="caution">
    <text evidence="2">The sequence shown here is derived from an EMBL/GenBank/DDBJ whole genome shotgun (WGS) entry which is preliminary data.</text>
</comment>
<accession>J3A112</accession>
<keyword evidence="1" id="KW-0472">Membrane</keyword>
<name>J3A112_9EURY</name>
<protein>
    <submittedName>
        <fullName evidence="2">Uncharacterized protein</fullName>
    </submittedName>
</protein>
<keyword evidence="1" id="KW-1133">Transmembrane helix</keyword>
<organism evidence="2 3">
    <name type="scientific">Halogranum salarium B-1</name>
    <dbReference type="NCBI Taxonomy" id="1210908"/>
    <lineage>
        <taxon>Archaea</taxon>
        <taxon>Methanobacteriati</taxon>
        <taxon>Methanobacteriota</taxon>
        <taxon>Stenosarchaea group</taxon>
        <taxon>Halobacteria</taxon>
        <taxon>Halobacteriales</taxon>
        <taxon>Haloferacaceae</taxon>
    </lineage>
</organism>
<proteinExistence type="predicted"/>
<evidence type="ECO:0000256" key="1">
    <source>
        <dbReference type="SAM" id="Phobius"/>
    </source>
</evidence>
<dbReference type="RefSeq" id="WP_009367521.1">
    <property type="nucleotide sequence ID" value="NZ_ALJD01000006.1"/>
</dbReference>
<gene>
    <name evidence="2" type="ORF">HSB1_24390</name>
</gene>
<keyword evidence="1" id="KW-0812">Transmembrane</keyword>
<dbReference type="EMBL" id="ALJD01000006">
    <property type="protein sequence ID" value="EJN59018.1"/>
    <property type="molecule type" value="Genomic_DNA"/>
</dbReference>
<evidence type="ECO:0000313" key="3">
    <source>
        <dbReference type="Proteomes" id="UP000007813"/>
    </source>
</evidence>
<sequence length="45" mass="4669">MYAIDAGFAAGGGAVVVLGFPIAAFGYGALRLFLIWTGQDIESFD</sequence>